<dbReference type="EMBL" id="SACR01000006">
    <property type="protein sequence ID" value="RVU43897.1"/>
    <property type="molecule type" value="Genomic_DNA"/>
</dbReference>
<gene>
    <name evidence="1" type="ORF">EOE66_19780</name>
</gene>
<sequence length="96" mass="10796">MADFLIRVEVEPWTPSGFMGVCRRLQAEGFSTHVQLNGQRCALPPGEFVISGPLSAQEVEDRAGEALRQLGLHFTLLTSRFVELRYQRDKAHQRAA</sequence>
<organism evidence="1 2">
    <name type="scientific">Rubrivivax rivuli</name>
    <dbReference type="NCBI Taxonomy" id="1862385"/>
    <lineage>
        <taxon>Bacteria</taxon>
        <taxon>Pseudomonadati</taxon>
        <taxon>Pseudomonadota</taxon>
        <taxon>Betaproteobacteria</taxon>
        <taxon>Burkholderiales</taxon>
        <taxon>Sphaerotilaceae</taxon>
        <taxon>Rubrivivax</taxon>
    </lineage>
</organism>
<name>A0A437RB37_9BURK</name>
<dbReference type="Proteomes" id="UP000285575">
    <property type="component" value="Unassembled WGS sequence"/>
</dbReference>
<evidence type="ECO:0000313" key="1">
    <source>
        <dbReference type="EMBL" id="RVU43897.1"/>
    </source>
</evidence>
<proteinExistence type="predicted"/>
<keyword evidence="2" id="KW-1185">Reference proteome</keyword>
<reference evidence="1 2" key="1">
    <citation type="submission" date="2019-01" db="EMBL/GenBank/DDBJ databases">
        <authorList>
            <person name="Chen W.-M."/>
        </authorList>
    </citation>
    <scope>NUCLEOTIDE SEQUENCE [LARGE SCALE GENOMIC DNA]</scope>
    <source>
        <strain evidence="1 2">KYPY4</strain>
    </source>
</reference>
<protein>
    <submittedName>
        <fullName evidence="1">Uncharacterized protein</fullName>
    </submittedName>
</protein>
<dbReference type="AlphaFoldDB" id="A0A437RB37"/>
<comment type="caution">
    <text evidence="1">The sequence shown here is derived from an EMBL/GenBank/DDBJ whole genome shotgun (WGS) entry which is preliminary data.</text>
</comment>
<evidence type="ECO:0000313" key="2">
    <source>
        <dbReference type="Proteomes" id="UP000285575"/>
    </source>
</evidence>
<accession>A0A437RB37</accession>
<dbReference type="RefSeq" id="WP_128230456.1">
    <property type="nucleotide sequence ID" value="NZ_SACR01000006.1"/>
</dbReference>